<dbReference type="SMART" id="SM00225">
    <property type="entry name" value="BTB"/>
    <property type="match status" value="1"/>
</dbReference>
<dbReference type="AlphaFoldDB" id="A0A7R9QKH6"/>
<dbReference type="Pfam" id="PF25390">
    <property type="entry name" value="WD40_RLD"/>
    <property type="match status" value="1"/>
</dbReference>
<dbReference type="CDD" id="cd18298">
    <property type="entry name" value="BTB_POZ_RCBTB1_2"/>
    <property type="match status" value="1"/>
</dbReference>
<name>A0A7R9QKH6_9ACAR</name>
<accession>A0A7R9QKH6</accession>
<dbReference type="InterPro" id="IPR011333">
    <property type="entry name" value="SKP1/BTB/POZ_sf"/>
</dbReference>
<dbReference type="InterPro" id="IPR051625">
    <property type="entry name" value="Signaling_Regulatory_Domain"/>
</dbReference>
<dbReference type="PROSITE" id="PS00626">
    <property type="entry name" value="RCC1_2"/>
    <property type="match status" value="2"/>
</dbReference>
<dbReference type="PROSITE" id="PS50097">
    <property type="entry name" value="BTB"/>
    <property type="match status" value="1"/>
</dbReference>
<dbReference type="InterPro" id="IPR000408">
    <property type="entry name" value="Reg_chr_condens"/>
</dbReference>
<dbReference type="SUPFAM" id="SSF50985">
    <property type="entry name" value="RCC1/BLIP-II"/>
    <property type="match status" value="1"/>
</dbReference>
<keyword evidence="5" id="KW-1185">Reference proteome</keyword>
<dbReference type="Gene3D" id="2.130.10.30">
    <property type="entry name" value="Regulator of chromosome condensation 1/beta-lactamase-inhibitor protein II"/>
    <property type="match status" value="1"/>
</dbReference>
<dbReference type="PANTHER" id="PTHR22872">
    <property type="entry name" value="BTK-BINDING PROTEIN-RELATED"/>
    <property type="match status" value="1"/>
</dbReference>
<feature type="repeat" description="RCC1" evidence="2">
    <location>
        <begin position="34"/>
        <end position="86"/>
    </location>
</feature>
<dbReference type="EMBL" id="OC918205">
    <property type="protein sequence ID" value="CAD7648902.1"/>
    <property type="molecule type" value="Genomic_DNA"/>
</dbReference>
<feature type="domain" description="BTB" evidence="3">
    <location>
        <begin position="306"/>
        <end position="373"/>
    </location>
</feature>
<sequence>MPKPLESGSISSDTVPLIPMSAGATHMCALTTNGHVYMWGDNRYYQLGNGSTTQSTEPTDTTWGLVSDKVVDISCGYNHTLALTNGGHVYGWGYNGNGQVGNGTGNNQSVPIQVNGLLESCRVVSIACGVNHSMAVSDTGAVYSWGYNDYGQLGLGHQTGQTLPVLITHLDNIFICRVVCGYNHTMVLSDEGKVYMFGQCDGGQLGTGNTALQTIPVQLDNSLGRFLDIASNRATNISAAITLEGRCYVWGQCQPLIGNTRYESLHDIFAVFSAPTVTYESVVLSDLLDNPLNANMDEAFDDRNTSNFKIIVEGKPIYVHKEILRIRCQHFRSLFGNNWPEGEKEELELDQYSYEVYKSFLRYLYTGEVCVAPEDGIELLDLAESYCETHLKQKCVRLIRNGITVDNVIPVYLAAIKFTIKELEDLCFTYSLAHMTRVTQSQACKDMEPKIYKDFITKASEKGAFRH</sequence>
<evidence type="ECO:0000259" key="3">
    <source>
        <dbReference type="PROSITE" id="PS50097"/>
    </source>
</evidence>
<feature type="repeat" description="RCC1" evidence="2">
    <location>
        <begin position="140"/>
        <end position="191"/>
    </location>
</feature>
<evidence type="ECO:0000256" key="1">
    <source>
        <dbReference type="ARBA" id="ARBA00022737"/>
    </source>
</evidence>
<dbReference type="InterPro" id="IPR058923">
    <property type="entry name" value="RCC1-like_dom"/>
</dbReference>
<keyword evidence="1" id="KW-0677">Repeat</keyword>
<feature type="repeat" description="RCC1" evidence="2">
    <location>
        <begin position="87"/>
        <end position="139"/>
    </location>
</feature>
<organism evidence="4">
    <name type="scientific">Oppiella nova</name>
    <dbReference type="NCBI Taxonomy" id="334625"/>
    <lineage>
        <taxon>Eukaryota</taxon>
        <taxon>Metazoa</taxon>
        <taxon>Ecdysozoa</taxon>
        <taxon>Arthropoda</taxon>
        <taxon>Chelicerata</taxon>
        <taxon>Arachnida</taxon>
        <taxon>Acari</taxon>
        <taxon>Acariformes</taxon>
        <taxon>Sarcoptiformes</taxon>
        <taxon>Oribatida</taxon>
        <taxon>Brachypylina</taxon>
        <taxon>Oppioidea</taxon>
        <taxon>Oppiidae</taxon>
        <taxon>Oppiella</taxon>
    </lineage>
</organism>
<feature type="repeat" description="RCC1" evidence="2">
    <location>
        <begin position="192"/>
        <end position="242"/>
    </location>
</feature>
<proteinExistence type="predicted"/>
<dbReference type="InterPro" id="IPR000210">
    <property type="entry name" value="BTB/POZ_dom"/>
</dbReference>
<evidence type="ECO:0000313" key="4">
    <source>
        <dbReference type="EMBL" id="CAD7648902.1"/>
    </source>
</evidence>
<dbReference type="InterPro" id="IPR009091">
    <property type="entry name" value="RCC1/BLIP-II"/>
</dbReference>
<evidence type="ECO:0000313" key="5">
    <source>
        <dbReference type="Proteomes" id="UP000728032"/>
    </source>
</evidence>
<dbReference type="SUPFAM" id="SSF54695">
    <property type="entry name" value="POZ domain"/>
    <property type="match status" value="1"/>
</dbReference>
<dbReference type="EMBL" id="CAJPVJ010003380">
    <property type="protein sequence ID" value="CAG2167487.1"/>
    <property type="molecule type" value="Genomic_DNA"/>
</dbReference>
<dbReference type="PROSITE" id="PS50012">
    <property type="entry name" value="RCC1_3"/>
    <property type="match status" value="4"/>
</dbReference>
<evidence type="ECO:0000256" key="2">
    <source>
        <dbReference type="PROSITE-ProRule" id="PRU00235"/>
    </source>
</evidence>
<dbReference type="Gene3D" id="3.30.710.10">
    <property type="entry name" value="Potassium Channel Kv1.1, Chain A"/>
    <property type="match status" value="1"/>
</dbReference>
<reference evidence="4" key="1">
    <citation type="submission" date="2020-11" db="EMBL/GenBank/DDBJ databases">
        <authorList>
            <person name="Tran Van P."/>
        </authorList>
    </citation>
    <scope>NUCLEOTIDE SEQUENCE</scope>
</reference>
<dbReference type="PANTHER" id="PTHR22872:SF10">
    <property type="entry name" value="ULTRAVIOLET-B RECEPTOR UVR8"/>
    <property type="match status" value="1"/>
</dbReference>
<dbReference type="Pfam" id="PF00651">
    <property type="entry name" value="BTB"/>
    <property type="match status" value="1"/>
</dbReference>
<dbReference type="OrthoDB" id="10051363at2759"/>
<dbReference type="PRINTS" id="PR00633">
    <property type="entry name" value="RCCNDNSATION"/>
</dbReference>
<protein>
    <recommendedName>
        <fullName evidence="3">BTB domain-containing protein</fullName>
    </recommendedName>
</protein>
<gene>
    <name evidence="4" type="ORF">ONB1V03_LOCUS6994</name>
</gene>
<dbReference type="Proteomes" id="UP000728032">
    <property type="component" value="Unassembled WGS sequence"/>
</dbReference>